<evidence type="ECO:0000256" key="1">
    <source>
        <dbReference type="SAM" id="MobiDB-lite"/>
    </source>
</evidence>
<feature type="region of interest" description="Disordered" evidence="1">
    <location>
        <begin position="1"/>
        <end position="22"/>
    </location>
</feature>
<gene>
    <name evidence="2" type="ORF">PIB30_025557</name>
</gene>
<dbReference type="EMBL" id="JASCZI010000094">
    <property type="protein sequence ID" value="MED6108594.1"/>
    <property type="molecule type" value="Genomic_DNA"/>
</dbReference>
<comment type="caution">
    <text evidence="2">The sequence shown here is derived from an EMBL/GenBank/DDBJ whole genome shotgun (WGS) entry which is preliminary data.</text>
</comment>
<keyword evidence="3" id="KW-1185">Reference proteome</keyword>
<proteinExistence type="predicted"/>
<accession>A0ABU6Q9N1</accession>
<organism evidence="2 3">
    <name type="scientific">Stylosanthes scabra</name>
    <dbReference type="NCBI Taxonomy" id="79078"/>
    <lineage>
        <taxon>Eukaryota</taxon>
        <taxon>Viridiplantae</taxon>
        <taxon>Streptophyta</taxon>
        <taxon>Embryophyta</taxon>
        <taxon>Tracheophyta</taxon>
        <taxon>Spermatophyta</taxon>
        <taxon>Magnoliopsida</taxon>
        <taxon>eudicotyledons</taxon>
        <taxon>Gunneridae</taxon>
        <taxon>Pentapetalae</taxon>
        <taxon>rosids</taxon>
        <taxon>fabids</taxon>
        <taxon>Fabales</taxon>
        <taxon>Fabaceae</taxon>
        <taxon>Papilionoideae</taxon>
        <taxon>50 kb inversion clade</taxon>
        <taxon>dalbergioids sensu lato</taxon>
        <taxon>Dalbergieae</taxon>
        <taxon>Pterocarpus clade</taxon>
        <taxon>Stylosanthes</taxon>
    </lineage>
</organism>
<evidence type="ECO:0000313" key="3">
    <source>
        <dbReference type="Proteomes" id="UP001341840"/>
    </source>
</evidence>
<sequence length="93" mass="10014">MAEKATDETTPYASGFSAPAAALSEKKEKAVVKSITKKVVTDLNRKILECCHFLAKDDGNEESDGSEESVESDLPWIPVAEEVVEGGAERVTE</sequence>
<evidence type="ECO:0000313" key="2">
    <source>
        <dbReference type="EMBL" id="MED6108594.1"/>
    </source>
</evidence>
<dbReference type="Proteomes" id="UP001341840">
    <property type="component" value="Unassembled WGS sequence"/>
</dbReference>
<name>A0ABU6Q9N1_9FABA</name>
<reference evidence="2 3" key="1">
    <citation type="journal article" date="2023" name="Plants (Basel)">
        <title>Bridging the Gap: Combining Genomics and Transcriptomics Approaches to Understand Stylosanthes scabra, an Orphan Legume from the Brazilian Caatinga.</title>
        <authorList>
            <person name="Ferreira-Neto J.R.C."/>
            <person name="da Silva M.D."/>
            <person name="Binneck E."/>
            <person name="de Melo N.F."/>
            <person name="da Silva R.H."/>
            <person name="de Melo A.L.T.M."/>
            <person name="Pandolfi V."/>
            <person name="Bustamante F.O."/>
            <person name="Brasileiro-Vidal A.C."/>
            <person name="Benko-Iseppon A.M."/>
        </authorList>
    </citation>
    <scope>NUCLEOTIDE SEQUENCE [LARGE SCALE GENOMIC DNA]</scope>
    <source>
        <tissue evidence="2">Leaves</tissue>
    </source>
</reference>
<protein>
    <submittedName>
        <fullName evidence="2">Uncharacterized protein</fullName>
    </submittedName>
</protein>